<dbReference type="EMBL" id="CP029289">
    <property type="protein sequence ID" value="AWR95178.1"/>
    <property type="molecule type" value="Genomic_DNA"/>
</dbReference>
<keyword evidence="1" id="KW-1133">Transmembrane helix</keyword>
<dbReference type="SUPFAM" id="SSF103473">
    <property type="entry name" value="MFS general substrate transporter"/>
    <property type="match status" value="2"/>
</dbReference>
<feature type="transmembrane region" description="Helical" evidence="1">
    <location>
        <begin position="123"/>
        <end position="143"/>
    </location>
</feature>
<dbReference type="Gene3D" id="1.20.1250.20">
    <property type="entry name" value="MFS general substrate transporter like domains"/>
    <property type="match status" value="1"/>
</dbReference>
<keyword evidence="1" id="KW-0812">Transmembrane</keyword>
<feature type="transmembrane region" description="Helical" evidence="1">
    <location>
        <begin position="7"/>
        <end position="28"/>
    </location>
</feature>
<dbReference type="OrthoDB" id="37117at2157"/>
<feature type="transmembrane region" description="Helical" evidence="1">
    <location>
        <begin position="91"/>
        <end position="111"/>
    </location>
</feature>
<dbReference type="AlphaFoldDB" id="A0A2U9IGL2"/>
<accession>A0A2U9IGL2</accession>
<evidence type="ECO:0000313" key="2">
    <source>
        <dbReference type="EMBL" id="AWR95178.1"/>
    </source>
</evidence>
<protein>
    <recommendedName>
        <fullName evidence="4">MFS transporter</fullName>
    </recommendedName>
</protein>
<feature type="transmembrane region" description="Helical" evidence="1">
    <location>
        <begin position="69"/>
        <end position="85"/>
    </location>
</feature>
<dbReference type="KEGG" id="abri:DFR85_11795"/>
<sequence>MRGLAFTVSWLLWGIGFYLYLPFLSIFLAKITSPSSIPEIYFISQLSSLPFPILGMISHKKIGSTKTIIIGMIISSLGLFLLGFSRNIYEAIASLTTYYFFYFSLPSYYVVFKSIGDGTIERIWGISVSPSIISPFLGGIIASYFGYKILFLISGLFVLFSVFPILKENNVKGGNSKIRISPIILLIIIPIAISMEFIFLEIKLLFSFSDTEIGILASIAEFIGMMFSIVSSFFFTKKLLPLSILLFSIEGLSIISPYFAIFYGFWEVIIPVTLEIFSNSRSVEDFASINFTQSLGWTIGYAITSIIRNITIAIEFSSLISIILSIILFIRINKT</sequence>
<proteinExistence type="predicted"/>
<feature type="transmembrane region" description="Helical" evidence="1">
    <location>
        <begin position="310"/>
        <end position="332"/>
    </location>
</feature>
<keyword evidence="1" id="KW-0472">Membrane</keyword>
<feature type="transmembrane region" description="Helical" evidence="1">
    <location>
        <begin position="149"/>
        <end position="166"/>
    </location>
</feature>
<evidence type="ECO:0008006" key="4">
    <source>
        <dbReference type="Google" id="ProtNLM"/>
    </source>
</evidence>
<evidence type="ECO:0000313" key="3">
    <source>
        <dbReference type="Proteomes" id="UP000248044"/>
    </source>
</evidence>
<dbReference type="Proteomes" id="UP000248044">
    <property type="component" value="Chromosome"/>
</dbReference>
<reference evidence="2 3" key="1">
    <citation type="submission" date="2018-05" db="EMBL/GenBank/DDBJ databases">
        <title>Complete Genome Sequences of Extremely Thermoacidophilic, Metal-Mobilizing Type-Strain Members of the Archaeal Family Sulfolobaceae: Acidianus brierleyi DSM-1651T, Acidianus sulfidivorans DSM-18786T, Metallosphaera hakonensis DSM-7519T, and Metallosphaera prunae DSM-10039T.</title>
        <authorList>
            <person name="Counts J.A."/>
            <person name="Kelly R.M."/>
        </authorList>
    </citation>
    <scope>NUCLEOTIDE SEQUENCE [LARGE SCALE GENOMIC DNA]</scope>
    <source>
        <strain evidence="2 3">DSM 1651</strain>
    </source>
</reference>
<dbReference type="InterPro" id="IPR036259">
    <property type="entry name" value="MFS_trans_sf"/>
</dbReference>
<organism evidence="2 3">
    <name type="scientific">Acidianus brierleyi</name>
    <dbReference type="NCBI Taxonomy" id="41673"/>
    <lineage>
        <taxon>Archaea</taxon>
        <taxon>Thermoproteota</taxon>
        <taxon>Thermoprotei</taxon>
        <taxon>Sulfolobales</taxon>
        <taxon>Sulfolobaceae</taxon>
        <taxon>Acidianus</taxon>
    </lineage>
</organism>
<dbReference type="GeneID" id="36832849"/>
<dbReference type="RefSeq" id="WP_110271059.1">
    <property type="nucleotide sequence ID" value="NZ_CP029289.2"/>
</dbReference>
<name>A0A2U9IGL2_9CREN</name>
<feature type="transmembrane region" description="Helical" evidence="1">
    <location>
        <begin position="212"/>
        <end position="235"/>
    </location>
</feature>
<feature type="transmembrane region" description="Helical" evidence="1">
    <location>
        <begin position="242"/>
        <end position="266"/>
    </location>
</feature>
<keyword evidence="3" id="KW-1185">Reference proteome</keyword>
<gene>
    <name evidence="2" type="ORF">DFR85_11795</name>
</gene>
<feature type="transmembrane region" description="Helical" evidence="1">
    <location>
        <begin position="178"/>
        <end position="200"/>
    </location>
</feature>
<evidence type="ECO:0000256" key="1">
    <source>
        <dbReference type="SAM" id="Phobius"/>
    </source>
</evidence>